<evidence type="ECO:0000313" key="9">
    <source>
        <dbReference type="Proteomes" id="UP000226437"/>
    </source>
</evidence>
<proteinExistence type="inferred from homology"/>
<name>A0A2G0CI02_9BACT</name>
<dbReference type="Gene3D" id="3.10.290.10">
    <property type="entry name" value="RNA-binding S4 domain"/>
    <property type="match status" value="1"/>
</dbReference>
<accession>A0A2G0CI02</accession>
<dbReference type="SMART" id="SM00363">
    <property type="entry name" value="S4"/>
    <property type="match status" value="1"/>
</dbReference>
<evidence type="ECO:0000256" key="2">
    <source>
        <dbReference type="ARBA" id="ARBA00023235"/>
    </source>
</evidence>
<dbReference type="InterPro" id="IPR018496">
    <property type="entry name" value="PsdUridine_synth_RsuA/RluB_CS"/>
</dbReference>
<dbReference type="EC" id="5.4.99.-" evidence="6"/>
<evidence type="ECO:0000256" key="3">
    <source>
        <dbReference type="ARBA" id="ARBA00036390"/>
    </source>
</evidence>
<dbReference type="Gene3D" id="3.30.70.1560">
    <property type="entry name" value="Alpha-L RNA-binding motif"/>
    <property type="match status" value="1"/>
</dbReference>
<dbReference type="PANTHER" id="PTHR47683">
    <property type="entry name" value="PSEUDOURIDINE SYNTHASE FAMILY PROTEIN-RELATED"/>
    <property type="match status" value="1"/>
</dbReference>
<dbReference type="InterPro" id="IPR020103">
    <property type="entry name" value="PsdUridine_synth_cat_dom_sf"/>
</dbReference>
<dbReference type="Gene3D" id="3.30.70.580">
    <property type="entry name" value="Pseudouridine synthase I, catalytic domain, N-terminal subdomain"/>
    <property type="match status" value="1"/>
</dbReference>
<dbReference type="GO" id="GO:0003723">
    <property type="term" value="F:RNA binding"/>
    <property type="evidence" value="ECO:0007669"/>
    <property type="project" value="UniProtKB-KW"/>
</dbReference>
<dbReference type="SUPFAM" id="SSF55120">
    <property type="entry name" value="Pseudouridine synthase"/>
    <property type="match status" value="1"/>
</dbReference>
<dbReference type="SUPFAM" id="SSF55174">
    <property type="entry name" value="Alpha-L RNA-binding motif"/>
    <property type="match status" value="1"/>
</dbReference>
<reference evidence="8 9" key="1">
    <citation type="submission" date="2017-10" db="EMBL/GenBank/DDBJ databases">
        <title>The draft genome sequence of Lewinella marina KCTC 32374.</title>
        <authorList>
            <person name="Wang K."/>
        </authorList>
    </citation>
    <scope>NUCLEOTIDE SEQUENCE [LARGE SCALE GENOMIC DNA]</scope>
    <source>
        <strain evidence="8 9">MKG-38</strain>
    </source>
</reference>
<dbReference type="EMBL" id="PDLO01000001">
    <property type="protein sequence ID" value="PHK99557.1"/>
    <property type="molecule type" value="Genomic_DNA"/>
</dbReference>
<evidence type="ECO:0000256" key="1">
    <source>
        <dbReference type="ARBA" id="ARBA00008348"/>
    </source>
</evidence>
<dbReference type="GO" id="GO:0000455">
    <property type="term" value="P:enzyme-directed rRNA pseudouridine synthesis"/>
    <property type="evidence" value="ECO:0007669"/>
    <property type="project" value="UniProtKB-ARBA"/>
</dbReference>
<comment type="caution">
    <text evidence="8">The sequence shown here is derived from an EMBL/GenBank/DDBJ whole genome shotgun (WGS) entry which is preliminary data.</text>
</comment>
<dbReference type="Pfam" id="PF00849">
    <property type="entry name" value="PseudoU_synth_2"/>
    <property type="match status" value="1"/>
</dbReference>
<evidence type="ECO:0000256" key="6">
    <source>
        <dbReference type="RuleBase" id="RU003887"/>
    </source>
</evidence>
<dbReference type="OrthoDB" id="1012272at2"/>
<feature type="domain" description="RNA-binding S4" evidence="7">
    <location>
        <begin position="5"/>
        <end position="67"/>
    </location>
</feature>
<dbReference type="InterPro" id="IPR050343">
    <property type="entry name" value="RsuA_PseudoU_synthase"/>
</dbReference>
<keyword evidence="2 6" id="KW-0413">Isomerase</keyword>
<dbReference type="PANTHER" id="PTHR47683:SF2">
    <property type="entry name" value="RNA-BINDING S4 DOMAIN-CONTAINING PROTEIN"/>
    <property type="match status" value="1"/>
</dbReference>
<dbReference type="FunFam" id="3.10.290.10:FF:000003">
    <property type="entry name" value="Pseudouridine synthase"/>
    <property type="match status" value="1"/>
</dbReference>
<dbReference type="PROSITE" id="PS01149">
    <property type="entry name" value="PSI_RSU"/>
    <property type="match status" value="1"/>
</dbReference>
<dbReference type="CDD" id="cd00165">
    <property type="entry name" value="S4"/>
    <property type="match status" value="1"/>
</dbReference>
<dbReference type="RefSeq" id="WP_099104535.1">
    <property type="nucleotide sequence ID" value="NZ_JAATJF010000001.1"/>
</dbReference>
<evidence type="ECO:0000313" key="8">
    <source>
        <dbReference type="EMBL" id="PHK99557.1"/>
    </source>
</evidence>
<dbReference type="InterPro" id="IPR002942">
    <property type="entry name" value="S4_RNA-bd"/>
</dbReference>
<gene>
    <name evidence="8" type="ORF">CGL56_00430</name>
</gene>
<dbReference type="InterPro" id="IPR036986">
    <property type="entry name" value="S4_RNA-bd_sf"/>
</dbReference>
<dbReference type="InterPro" id="IPR020094">
    <property type="entry name" value="TruA/RsuA/RluB/E/F_N"/>
</dbReference>
<evidence type="ECO:0000259" key="7">
    <source>
        <dbReference type="SMART" id="SM00363"/>
    </source>
</evidence>
<dbReference type="InterPro" id="IPR000748">
    <property type="entry name" value="PsdUridine_synth_RsuA/RluB/E/F"/>
</dbReference>
<comment type="catalytic activity">
    <reaction evidence="4">
        <text>uridine(2604) in 23S rRNA = pseudouridine(2604) in 23S rRNA</text>
        <dbReference type="Rhea" id="RHEA:38875"/>
        <dbReference type="Rhea" id="RHEA-COMP:10093"/>
        <dbReference type="Rhea" id="RHEA-COMP:10094"/>
        <dbReference type="ChEBI" id="CHEBI:65314"/>
        <dbReference type="ChEBI" id="CHEBI:65315"/>
        <dbReference type="EC" id="5.4.99.21"/>
    </reaction>
</comment>
<dbReference type="CDD" id="cd02554">
    <property type="entry name" value="PseudoU_synth_RluF"/>
    <property type="match status" value="1"/>
</dbReference>
<dbReference type="GO" id="GO:0160138">
    <property type="term" value="F:23S rRNA pseudouridine(2604) synthase activity"/>
    <property type="evidence" value="ECO:0007669"/>
    <property type="project" value="UniProtKB-EC"/>
</dbReference>
<dbReference type="InterPro" id="IPR006145">
    <property type="entry name" value="PsdUridine_synth_RsuA/RluA"/>
</dbReference>
<sequence length="227" mass="25501">MPDSISLNKYVAETGICSRREADRWIEAGRLAINGTIAVKGNRVEEGDRVTLDGQPIGRRPPPVYLAFHKPAGVTSTTDPKDPDNLIDFINYPERIFPVGRLDKASTGLLLLTNDGDIVNEVLRVENNHEKEYIVTVDQPVTDRFVRKMAGGLPILGTRTNPCEVERIGPRAFRIVLTQGLNRQIRRMCELLGYRVLTLKRIRIMHIELGDLPVGQYREMGSFLDPA</sequence>
<evidence type="ECO:0000256" key="4">
    <source>
        <dbReference type="ARBA" id="ARBA00036535"/>
    </source>
</evidence>
<keyword evidence="9" id="KW-1185">Reference proteome</keyword>
<organism evidence="8 9">
    <name type="scientific">Neolewinella marina</name>
    <dbReference type="NCBI Taxonomy" id="438751"/>
    <lineage>
        <taxon>Bacteria</taxon>
        <taxon>Pseudomonadati</taxon>
        <taxon>Bacteroidota</taxon>
        <taxon>Saprospiria</taxon>
        <taxon>Saprospirales</taxon>
        <taxon>Lewinellaceae</taxon>
        <taxon>Neolewinella</taxon>
    </lineage>
</organism>
<dbReference type="Proteomes" id="UP000226437">
    <property type="component" value="Unassembled WGS sequence"/>
</dbReference>
<keyword evidence="5" id="KW-0694">RNA-binding</keyword>
<evidence type="ECO:0000256" key="5">
    <source>
        <dbReference type="PROSITE-ProRule" id="PRU00182"/>
    </source>
</evidence>
<comment type="similarity">
    <text evidence="1 6">Belongs to the pseudouridine synthase RsuA family.</text>
</comment>
<dbReference type="Pfam" id="PF01479">
    <property type="entry name" value="S4"/>
    <property type="match status" value="1"/>
</dbReference>
<dbReference type="NCBIfam" id="TIGR00093">
    <property type="entry name" value="pseudouridine synthase"/>
    <property type="match status" value="1"/>
</dbReference>
<comment type="catalytic activity">
    <reaction evidence="3">
        <text>uridine(35) in tRNA(Tyr) = pseudouridine(35) in tRNA(Tyr)</text>
        <dbReference type="Rhea" id="RHEA:60556"/>
        <dbReference type="Rhea" id="RHEA-COMP:15607"/>
        <dbReference type="Rhea" id="RHEA-COMP:15608"/>
        <dbReference type="ChEBI" id="CHEBI:65314"/>
        <dbReference type="ChEBI" id="CHEBI:65315"/>
    </reaction>
</comment>
<dbReference type="PROSITE" id="PS50889">
    <property type="entry name" value="S4"/>
    <property type="match status" value="1"/>
</dbReference>
<protein>
    <recommendedName>
        <fullName evidence="6">Pseudouridine synthase</fullName>
        <ecNumber evidence="6">5.4.99.-</ecNumber>
    </recommendedName>
</protein>
<dbReference type="AlphaFoldDB" id="A0A2G0CI02"/>
<dbReference type="InterPro" id="IPR042092">
    <property type="entry name" value="PsdUridine_s_RsuA/RluB/E/F_cat"/>
</dbReference>
<dbReference type="FunFam" id="3.30.70.1560:FF:000002">
    <property type="entry name" value="Pseudouridine synthase"/>
    <property type="match status" value="1"/>
</dbReference>